<feature type="compositionally biased region" description="Low complexity" evidence="1">
    <location>
        <begin position="42"/>
        <end position="61"/>
    </location>
</feature>
<organism evidence="2 3">
    <name type="scientific">Vreelandella azerica</name>
    <dbReference type="NCBI Taxonomy" id="2732867"/>
    <lineage>
        <taxon>Bacteria</taxon>
        <taxon>Pseudomonadati</taxon>
        <taxon>Pseudomonadota</taxon>
        <taxon>Gammaproteobacteria</taxon>
        <taxon>Oceanospirillales</taxon>
        <taxon>Halomonadaceae</taxon>
        <taxon>Vreelandella</taxon>
    </lineage>
</organism>
<feature type="region of interest" description="Disordered" evidence="1">
    <location>
        <begin position="25"/>
        <end position="62"/>
    </location>
</feature>
<name>A0A7Y3XA05_9GAMM</name>
<dbReference type="EMBL" id="JABFHI010000001">
    <property type="protein sequence ID" value="NOG30793.1"/>
    <property type="molecule type" value="Genomic_DNA"/>
</dbReference>
<evidence type="ECO:0000313" key="2">
    <source>
        <dbReference type="EMBL" id="NOG30793.1"/>
    </source>
</evidence>
<evidence type="ECO:0008006" key="4">
    <source>
        <dbReference type="Google" id="ProtNLM"/>
    </source>
</evidence>
<dbReference type="PROSITE" id="PS51257">
    <property type="entry name" value="PROKAR_LIPOPROTEIN"/>
    <property type="match status" value="1"/>
</dbReference>
<sequence length="204" mass="22421">MAVIKIQWLVVGVVFTLVAGCGGTSDEDKSTLGRDYTTTPPSAESSEQSSSSERQMSTSNQPLEATVEAFMELRSDRRIIVTGQTNLPVGSNINVMVERELSSVRWRERTQVAEEGRFRVGPLGPGSGLPDGGYRVSVELMESSIQPESVRQRIGLEGENLTGELVEQSRHGLGQIINYSRRFMIGAEPRRTRDEVEVLAVPEP</sequence>
<accession>A0A7Y3XA05</accession>
<protein>
    <recommendedName>
        <fullName evidence="4">Lipoprotein</fullName>
    </recommendedName>
</protein>
<gene>
    <name evidence="2" type="ORF">HLB35_01615</name>
</gene>
<evidence type="ECO:0000313" key="3">
    <source>
        <dbReference type="Proteomes" id="UP000588806"/>
    </source>
</evidence>
<comment type="caution">
    <text evidence="2">The sequence shown here is derived from an EMBL/GenBank/DDBJ whole genome shotgun (WGS) entry which is preliminary data.</text>
</comment>
<dbReference type="Proteomes" id="UP000588806">
    <property type="component" value="Unassembled WGS sequence"/>
</dbReference>
<proteinExistence type="predicted"/>
<dbReference type="RefSeq" id="WP_171701257.1">
    <property type="nucleotide sequence ID" value="NZ_JABFHI010000001.1"/>
</dbReference>
<reference evidence="2 3" key="1">
    <citation type="submission" date="2020-05" db="EMBL/GenBank/DDBJ databases">
        <authorList>
            <person name="Ruan W."/>
            <person name="Jeon C.O."/>
            <person name="Chun B.H."/>
        </authorList>
    </citation>
    <scope>NUCLEOTIDE SEQUENCE [LARGE SCALE GENOMIC DNA]</scope>
    <source>
        <strain evidence="2 3">TBZ9</strain>
    </source>
</reference>
<evidence type="ECO:0000256" key="1">
    <source>
        <dbReference type="SAM" id="MobiDB-lite"/>
    </source>
</evidence>
<reference evidence="2 3" key="2">
    <citation type="submission" date="2020-06" db="EMBL/GenBank/DDBJ databases">
        <title>Halomonas songnenensis sp. nov., a moderately halophilic bacterium isolated from saline and alkaline soils.</title>
        <authorList>
            <person name="Jiang J."/>
            <person name="Pan Y."/>
        </authorList>
    </citation>
    <scope>NUCLEOTIDE SEQUENCE [LARGE SCALE GENOMIC DNA]</scope>
    <source>
        <strain evidence="2 3">TBZ9</strain>
    </source>
</reference>
<keyword evidence="3" id="KW-1185">Reference proteome</keyword>
<dbReference type="AlphaFoldDB" id="A0A7Y3XA05"/>